<protein>
    <recommendedName>
        <fullName evidence="3">Protein kinase domain-containing protein</fullName>
    </recommendedName>
</protein>
<name>A0A1F5IKG5_9BACT</name>
<proteinExistence type="predicted"/>
<reference evidence="1 2" key="1">
    <citation type="journal article" date="2016" name="Nat. Commun.">
        <title>Thousands of microbial genomes shed light on interconnected biogeochemical processes in an aquifer system.</title>
        <authorList>
            <person name="Anantharaman K."/>
            <person name="Brown C.T."/>
            <person name="Hug L.A."/>
            <person name="Sharon I."/>
            <person name="Castelle C.J."/>
            <person name="Probst A.J."/>
            <person name="Thomas B.C."/>
            <person name="Singh A."/>
            <person name="Wilkins M.J."/>
            <person name="Karaoz U."/>
            <person name="Brodie E.L."/>
            <person name="Williams K.H."/>
            <person name="Hubbard S.S."/>
            <person name="Banfield J.F."/>
        </authorList>
    </citation>
    <scope>NUCLEOTIDE SEQUENCE [LARGE SCALE GENOMIC DNA]</scope>
</reference>
<sequence>MTELLSPVSSPDVITPYAEKQSIKHWEKNPSPVLKDANAAVQKHFRKNSHVINIAEGNHFKDGVFLAPEFSGRQVLRIGQRRGEQDWFVRGGSAHNVSFGIIEIRDSETGEVKLLNVAVKPFKQTAKGIIEIKNTLKVLDRGFKTVHPICFISEEDSGFLVSVARTDTKTLDSEPWSQFHTGEFLAKTYFEQLIHRNAVLLADLHASGIRHSDPQLKNFWVTPRGNVEGIDWEASTVYPIPVSEESFLTASMDDLPTYFYSLCGISPREDEQRSSSVEILVGTRDKRWQQFNDLFLRFYSLRAFERLLDDFAIEGDRLIELFNDADNESQLQEMLKTNLGI</sequence>
<dbReference type="AlphaFoldDB" id="A0A1F5IKG5"/>
<gene>
    <name evidence="1" type="ORF">A2858_02965</name>
</gene>
<evidence type="ECO:0000313" key="2">
    <source>
        <dbReference type="Proteomes" id="UP000178457"/>
    </source>
</evidence>
<organism evidence="1 2">
    <name type="scientific">Candidatus Daviesbacteria bacterium RIFCSPHIGHO2_01_FULL_36_37</name>
    <dbReference type="NCBI Taxonomy" id="1797758"/>
    <lineage>
        <taxon>Bacteria</taxon>
        <taxon>Candidatus Daviesiibacteriota</taxon>
    </lineage>
</organism>
<dbReference type="STRING" id="1797758.A2858_02965"/>
<evidence type="ECO:0000313" key="1">
    <source>
        <dbReference type="EMBL" id="OGE16841.1"/>
    </source>
</evidence>
<dbReference type="Proteomes" id="UP000178457">
    <property type="component" value="Unassembled WGS sequence"/>
</dbReference>
<comment type="caution">
    <text evidence="1">The sequence shown here is derived from an EMBL/GenBank/DDBJ whole genome shotgun (WGS) entry which is preliminary data.</text>
</comment>
<evidence type="ECO:0008006" key="3">
    <source>
        <dbReference type="Google" id="ProtNLM"/>
    </source>
</evidence>
<dbReference type="EMBL" id="MFCL01000011">
    <property type="protein sequence ID" value="OGE16841.1"/>
    <property type="molecule type" value="Genomic_DNA"/>
</dbReference>
<accession>A0A1F5IKG5</accession>